<dbReference type="RefSeq" id="WP_190315660.1">
    <property type="nucleotide sequence ID" value="NZ_JACNYL010000007.1"/>
</dbReference>
<dbReference type="EMBL" id="JACNYL010000007">
    <property type="protein sequence ID" value="MBD1423883.1"/>
    <property type="molecule type" value="Genomic_DNA"/>
</dbReference>
<dbReference type="Proteomes" id="UP000651112">
    <property type="component" value="Unassembled WGS sequence"/>
</dbReference>
<dbReference type="PROSITE" id="PS51257">
    <property type="entry name" value="PROKAR_LIPOPROTEIN"/>
    <property type="match status" value="1"/>
</dbReference>
<sequence length="136" mass="15219">MKRFLILLMTLGIVVACEKSETTNQEADRERLNKMRQEIMDRIDAIPCENAEDWRPEALGSKACGGPKEYIPYPQAADESGELLDSIKAYNAAEAEFNKKYKIVSDCMAIMPPKGVRCEDGKPVLYGSPITDDETK</sequence>
<reference evidence="1 2" key="1">
    <citation type="submission" date="2020-08" db="EMBL/GenBank/DDBJ databases">
        <title>Sphingobacterium sp. DN00404 isolated from aquaculture water.</title>
        <authorList>
            <person name="Zhang M."/>
        </authorList>
    </citation>
    <scope>NUCLEOTIDE SEQUENCE [LARGE SCALE GENOMIC DNA]</scope>
    <source>
        <strain evidence="1 2">KCTC 42746</strain>
    </source>
</reference>
<evidence type="ECO:0008006" key="3">
    <source>
        <dbReference type="Google" id="ProtNLM"/>
    </source>
</evidence>
<evidence type="ECO:0000313" key="1">
    <source>
        <dbReference type="EMBL" id="MBD1423883.1"/>
    </source>
</evidence>
<evidence type="ECO:0000313" key="2">
    <source>
        <dbReference type="Proteomes" id="UP000651112"/>
    </source>
</evidence>
<protein>
    <recommendedName>
        <fullName evidence="3">Lipoprotein</fullName>
    </recommendedName>
</protein>
<accession>A0ABR7XXY7</accession>
<keyword evidence="2" id="KW-1185">Reference proteome</keyword>
<name>A0ABR7XXY7_9SPHI</name>
<organism evidence="1 2">
    <name type="scientific">Sphingobacterium chuzhouense</name>
    <dbReference type="NCBI Taxonomy" id="1742264"/>
    <lineage>
        <taxon>Bacteria</taxon>
        <taxon>Pseudomonadati</taxon>
        <taxon>Bacteroidota</taxon>
        <taxon>Sphingobacteriia</taxon>
        <taxon>Sphingobacteriales</taxon>
        <taxon>Sphingobacteriaceae</taxon>
        <taxon>Sphingobacterium</taxon>
    </lineage>
</organism>
<gene>
    <name evidence="1" type="ORF">H8B21_20155</name>
</gene>
<proteinExistence type="predicted"/>
<comment type="caution">
    <text evidence="1">The sequence shown here is derived from an EMBL/GenBank/DDBJ whole genome shotgun (WGS) entry which is preliminary data.</text>
</comment>